<accession>A0A399S0H7</accession>
<dbReference type="OrthoDB" id="852922at2"/>
<dbReference type="RefSeq" id="WP_119432277.1">
    <property type="nucleotide sequence ID" value="NZ_QWGE01000003.1"/>
</dbReference>
<feature type="signal peptide" evidence="1">
    <location>
        <begin position="1"/>
        <end position="24"/>
    </location>
</feature>
<dbReference type="EMBL" id="QWGE01000003">
    <property type="protein sequence ID" value="RIJ37620.1"/>
    <property type="molecule type" value="Genomic_DNA"/>
</dbReference>
<comment type="caution">
    <text evidence="2">The sequence shown here is derived from an EMBL/GenBank/DDBJ whole genome shotgun (WGS) entry which is preliminary data.</text>
</comment>
<organism evidence="2 3">
    <name type="scientific">Pontibacter oryzae</name>
    <dbReference type="NCBI Taxonomy" id="2304593"/>
    <lineage>
        <taxon>Bacteria</taxon>
        <taxon>Pseudomonadati</taxon>
        <taxon>Bacteroidota</taxon>
        <taxon>Cytophagia</taxon>
        <taxon>Cytophagales</taxon>
        <taxon>Hymenobacteraceae</taxon>
        <taxon>Pontibacter</taxon>
    </lineage>
</organism>
<proteinExistence type="predicted"/>
<sequence>MKQLTWLLSILLLSITLCSCGPNAYKRPLTIDRVEISNSAGANYEAQFRRVNRFYMHRFDSLQQNGQVLVFDTTKVRKKPHRLNYTLVSSLDSLNLNGQPGVYYQLYFRPNNGKGKIKGGVMEDKYNELKLFSPQKSFVQHTELFYRDSLVQGATSNIIPVHELYLPENTPDPQRTSFRIDNIDFYKGLNKKQREGIIRIINNAMVLRQRSQAKAGKPFNFSALWLPGYSKDAPATFAITVKVAEDVEKNQIRLSMEYNSDVKAPEWLITKATINRRDYLDGYTYQANTDLNSWIRMYTAQLQYAAQK</sequence>
<gene>
    <name evidence="2" type="ORF">D1627_10970</name>
</gene>
<dbReference type="PROSITE" id="PS51257">
    <property type="entry name" value="PROKAR_LIPOPROTEIN"/>
    <property type="match status" value="1"/>
</dbReference>
<feature type="chain" id="PRO_5017248735" evidence="1">
    <location>
        <begin position="25"/>
        <end position="308"/>
    </location>
</feature>
<evidence type="ECO:0000256" key="1">
    <source>
        <dbReference type="SAM" id="SignalP"/>
    </source>
</evidence>
<reference evidence="3" key="1">
    <citation type="submission" date="2018-08" db="EMBL/GenBank/DDBJ databases">
        <title>Mucilaginibacter sp. MYSH2.</title>
        <authorList>
            <person name="Seo T."/>
        </authorList>
    </citation>
    <scope>NUCLEOTIDE SEQUENCE [LARGE SCALE GENOMIC DNA]</scope>
    <source>
        <strain evidence="3">KIRAN</strain>
    </source>
</reference>
<keyword evidence="1" id="KW-0732">Signal</keyword>
<evidence type="ECO:0000313" key="2">
    <source>
        <dbReference type="EMBL" id="RIJ37620.1"/>
    </source>
</evidence>
<keyword evidence="3" id="KW-1185">Reference proteome</keyword>
<dbReference type="Proteomes" id="UP000266005">
    <property type="component" value="Unassembled WGS sequence"/>
</dbReference>
<evidence type="ECO:0000313" key="3">
    <source>
        <dbReference type="Proteomes" id="UP000266005"/>
    </source>
</evidence>
<name>A0A399S0H7_9BACT</name>
<dbReference type="AlphaFoldDB" id="A0A399S0H7"/>
<protein>
    <submittedName>
        <fullName evidence="2">Uncharacterized protein</fullName>
    </submittedName>
</protein>